<dbReference type="PANTHER" id="PTHR46664:SF1">
    <property type="entry name" value="ATM INTERACTOR"/>
    <property type="match status" value="1"/>
</dbReference>
<dbReference type="Proteomes" id="UP000322234">
    <property type="component" value="Unassembled WGS sequence"/>
</dbReference>
<dbReference type="GO" id="GO:0045944">
    <property type="term" value="P:positive regulation of transcription by RNA polymerase II"/>
    <property type="evidence" value="ECO:0007669"/>
    <property type="project" value="InterPro"/>
</dbReference>
<comment type="caution">
    <text evidence="3">The sequence shown here is derived from an EMBL/GenBank/DDBJ whole genome shotgun (WGS) entry which is preliminary data.</text>
</comment>
<dbReference type="EMBL" id="VBQZ03000018">
    <property type="protein sequence ID" value="MXQ83990.1"/>
    <property type="molecule type" value="Genomic_DNA"/>
</dbReference>
<feature type="domain" description="ASCIZ first and second C2H2 zinc finger" evidence="2">
    <location>
        <begin position="77"/>
        <end position="105"/>
    </location>
</feature>
<reference evidence="3" key="1">
    <citation type="submission" date="2019-10" db="EMBL/GenBank/DDBJ databases">
        <title>The sequence and de novo assembly of the wild yak genome.</title>
        <authorList>
            <person name="Liu Y."/>
        </authorList>
    </citation>
    <scope>NUCLEOTIDE SEQUENCE [LARGE SCALE GENOMIC DNA]</scope>
    <source>
        <strain evidence="3">WY2019</strain>
    </source>
</reference>
<dbReference type="AlphaFoldDB" id="A0A6B0R318"/>
<evidence type="ECO:0000256" key="1">
    <source>
        <dbReference type="SAM" id="MobiDB-lite"/>
    </source>
</evidence>
<feature type="compositionally biased region" description="Polar residues" evidence="1">
    <location>
        <begin position="39"/>
        <end position="56"/>
    </location>
</feature>
<name>A0A6B0R318_9CETA</name>
<dbReference type="InterPro" id="IPR056545">
    <property type="entry name" value="C2H2_ASCIZ_1st_2nd"/>
</dbReference>
<sequence>MAASEADSVTLASGALAVPVAVSGAAAASGPWGPPRQLIGSQLQPTVARQQPTGSVSPAPEFIQPPVSELSWAVRTNILCMVRSCSEILPNCPALNMYLVKSYHRL</sequence>
<keyword evidence="4" id="KW-1185">Reference proteome</keyword>
<evidence type="ECO:0000313" key="3">
    <source>
        <dbReference type="EMBL" id="MXQ83990.1"/>
    </source>
</evidence>
<dbReference type="InterPro" id="IPR055303">
    <property type="entry name" value="ATMIN"/>
</dbReference>
<dbReference type="GO" id="GO:0005634">
    <property type="term" value="C:nucleus"/>
    <property type="evidence" value="ECO:0007669"/>
    <property type="project" value="TreeGrafter"/>
</dbReference>
<dbReference type="PANTHER" id="PTHR46664">
    <property type="entry name" value="ATM INTERACTOR"/>
    <property type="match status" value="1"/>
</dbReference>
<organism evidence="3 4">
    <name type="scientific">Bos mutus</name>
    <name type="common">wild yak</name>
    <dbReference type="NCBI Taxonomy" id="72004"/>
    <lineage>
        <taxon>Eukaryota</taxon>
        <taxon>Metazoa</taxon>
        <taxon>Chordata</taxon>
        <taxon>Craniata</taxon>
        <taxon>Vertebrata</taxon>
        <taxon>Euteleostomi</taxon>
        <taxon>Mammalia</taxon>
        <taxon>Eutheria</taxon>
        <taxon>Laurasiatheria</taxon>
        <taxon>Artiodactyla</taxon>
        <taxon>Ruminantia</taxon>
        <taxon>Pecora</taxon>
        <taxon>Bovidae</taxon>
        <taxon>Bovinae</taxon>
        <taxon>Bos</taxon>
    </lineage>
</organism>
<evidence type="ECO:0000313" key="4">
    <source>
        <dbReference type="Proteomes" id="UP000322234"/>
    </source>
</evidence>
<dbReference type="GO" id="GO:0000976">
    <property type="term" value="F:transcription cis-regulatory region binding"/>
    <property type="evidence" value="ECO:0007669"/>
    <property type="project" value="InterPro"/>
</dbReference>
<dbReference type="Pfam" id="PF24757">
    <property type="entry name" value="C2H2_ASCIZ"/>
    <property type="match status" value="1"/>
</dbReference>
<evidence type="ECO:0000259" key="2">
    <source>
        <dbReference type="Pfam" id="PF24757"/>
    </source>
</evidence>
<dbReference type="GO" id="GO:0000981">
    <property type="term" value="F:DNA-binding transcription factor activity, RNA polymerase II-specific"/>
    <property type="evidence" value="ECO:0007669"/>
    <property type="project" value="TreeGrafter"/>
</dbReference>
<protein>
    <recommendedName>
        <fullName evidence="2">ASCIZ first and second C2H2 zinc finger domain-containing protein</fullName>
    </recommendedName>
</protein>
<gene>
    <name evidence="3" type="ORF">E5288_WYG002451</name>
</gene>
<proteinExistence type="predicted"/>
<feature type="region of interest" description="Disordered" evidence="1">
    <location>
        <begin position="26"/>
        <end position="62"/>
    </location>
</feature>
<accession>A0A6B0R318</accession>